<evidence type="ECO:0000313" key="2">
    <source>
        <dbReference type="EMBL" id="CAB9511722.1"/>
    </source>
</evidence>
<feature type="region of interest" description="Disordered" evidence="1">
    <location>
        <begin position="101"/>
        <end position="196"/>
    </location>
</feature>
<dbReference type="EMBL" id="CAICTM010000498">
    <property type="protein sequence ID" value="CAB9511722.1"/>
    <property type="molecule type" value="Genomic_DNA"/>
</dbReference>
<evidence type="ECO:0000313" key="3">
    <source>
        <dbReference type="Proteomes" id="UP001153069"/>
    </source>
</evidence>
<sequence length="305" mass="33673">MVKYHYIMDEGLPCICDPGGGQDTIASFQSALKFLNKGPLIDRCKPENIEIYPLGVTKEDWRDKEPLKPTDKIPTGSSKQNAIFVHVPRDYQDLTPEERRLYAQPPYNPDPPKQDDAKPKAPPKPMARPEIEPLTFKPKSPKKSPKPKPKPKAPPAPEPEPAGPMDGPGIPMAPPLEPRPEPEPEPEAPKPDPYIPNPMDMSLYKCWYQIEGDIVPYYIRTEGGEKGKELKEHIFATRKTGRSAKLLAGATADDLHLYVPGVDEKSGNDLGDGDLLPGGTSEREPILVVVKEVKGQGRTLTPITS</sequence>
<feature type="region of interest" description="Disordered" evidence="1">
    <location>
        <begin position="62"/>
        <end position="86"/>
    </location>
</feature>
<reference evidence="2" key="1">
    <citation type="submission" date="2020-06" db="EMBL/GenBank/DDBJ databases">
        <authorList>
            <consortium name="Plant Systems Biology data submission"/>
        </authorList>
    </citation>
    <scope>NUCLEOTIDE SEQUENCE</scope>
    <source>
        <strain evidence="2">D6</strain>
    </source>
</reference>
<dbReference type="AlphaFoldDB" id="A0A9N8HGA6"/>
<feature type="compositionally biased region" description="Basic and acidic residues" evidence="1">
    <location>
        <begin position="62"/>
        <end position="71"/>
    </location>
</feature>
<keyword evidence="3" id="KW-1185">Reference proteome</keyword>
<organism evidence="2 3">
    <name type="scientific">Seminavis robusta</name>
    <dbReference type="NCBI Taxonomy" id="568900"/>
    <lineage>
        <taxon>Eukaryota</taxon>
        <taxon>Sar</taxon>
        <taxon>Stramenopiles</taxon>
        <taxon>Ochrophyta</taxon>
        <taxon>Bacillariophyta</taxon>
        <taxon>Bacillariophyceae</taxon>
        <taxon>Bacillariophycidae</taxon>
        <taxon>Naviculales</taxon>
        <taxon>Naviculaceae</taxon>
        <taxon>Seminavis</taxon>
    </lineage>
</organism>
<feature type="compositionally biased region" description="Pro residues" evidence="1">
    <location>
        <begin position="152"/>
        <end position="162"/>
    </location>
</feature>
<name>A0A9N8HGA6_9STRA</name>
<dbReference type="Proteomes" id="UP001153069">
    <property type="component" value="Unassembled WGS sequence"/>
</dbReference>
<evidence type="ECO:0000256" key="1">
    <source>
        <dbReference type="SAM" id="MobiDB-lite"/>
    </source>
</evidence>
<comment type="caution">
    <text evidence="2">The sequence shown here is derived from an EMBL/GenBank/DDBJ whole genome shotgun (WGS) entry which is preliminary data.</text>
</comment>
<gene>
    <name evidence="2" type="ORF">SEMRO_499_G155170.1</name>
</gene>
<protein>
    <submittedName>
        <fullName evidence="2">Uncharacterized protein</fullName>
    </submittedName>
</protein>
<feature type="compositionally biased region" description="Basic residues" evidence="1">
    <location>
        <begin position="139"/>
        <end position="151"/>
    </location>
</feature>
<accession>A0A9N8HGA6</accession>
<proteinExistence type="predicted"/>
<feature type="compositionally biased region" description="Basic and acidic residues" evidence="1">
    <location>
        <begin position="178"/>
        <end position="190"/>
    </location>
</feature>